<keyword evidence="3" id="KW-1185">Reference proteome</keyword>
<dbReference type="AlphaFoldDB" id="A0A8X6J0A4"/>
<evidence type="ECO:0000313" key="2">
    <source>
        <dbReference type="EMBL" id="GFS66314.1"/>
    </source>
</evidence>
<dbReference type="EMBL" id="BMAW01048505">
    <property type="protein sequence ID" value="GFS66314.1"/>
    <property type="molecule type" value="Genomic_DNA"/>
</dbReference>
<reference evidence="2" key="1">
    <citation type="submission" date="2020-08" db="EMBL/GenBank/DDBJ databases">
        <title>Multicomponent nature underlies the extraordinary mechanical properties of spider dragline silk.</title>
        <authorList>
            <person name="Kono N."/>
            <person name="Nakamura H."/>
            <person name="Mori M."/>
            <person name="Yoshida Y."/>
            <person name="Ohtoshi R."/>
            <person name="Malay A.D."/>
            <person name="Moran D.A.P."/>
            <person name="Tomita M."/>
            <person name="Numata K."/>
            <person name="Arakawa K."/>
        </authorList>
    </citation>
    <scope>NUCLEOTIDE SEQUENCE</scope>
</reference>
<dbReference type="Proteomes" id="UP000887013">
    <property type="component" value="Unassembled WGS sequence"/>
</dbReference>
<dbReference type="EMBL" id="BMAW01092327">
    <property type="protein sequence ID" value="GFS54255.1"/>
    <property type="molecule type" value="Genomic_DNA"/>
</dbReference>
<organism evidence="2 3">
    <name type="scientific">Nephila pilipes</name>
    <name type="common">Giant wood spider</name>
    <name type="synonym">Nephila maculata</name>
    <dbReference type="NCBI Taxonomy" id="299642"/>
    <lineage>
        <taxon>Eukaryota</taxon>
        <taxon>Metazoa</taxon>
        <taxon>Ecdysozoa</taxon>
        <taxon>Arthropoda</taxon>
        <taxon>Chelicerata</taxon>
        <taxon>Arachnida</taxon>
        <taxon>Araneae</taxon>
        <taxon>Araneomorphae</taxon>
        <taxon>Entelegynae</taxon>
        <taxon>Araneoidea</taxon>
        <taxon>Nephilidae</taxon>
        <taxon>Nephila</taxon>
    </lineage>
</organism>
<accession>A0A8X6J0A4</accession>
<feature type="non-terminal residue" evidence="2">
    <location>
        <position position="20"/>
    </location>
</feature>
<gene>
    <name evidence="1" type="ORF">NPIL_142811</name>
    <name evidence="2" type="ORF">NPIL_703281</name>
</gene>
<protein>
    <submittedName>
        <fullName evidence="2">Uncharacterized protein</fullName>
    </submittedName>
</protein>
<name>A0A8X6J0A4_NEPPI</name>
<comment type="caution">
    <text evidence="2">The sequence shown here is derived from an EMBL/GenBank/DDBJ whole genome shotgun (WGS) entry which is preliminary data.</text>
</comment>
<proteinExistence type="predicted"/>
<evidence type="ECO:0000313" key="1">
    <source>
        <dbReference type="EMBL" id="GFS54255.1"/>
    </source>
</evidence>
<sequence length="20" mass="2379">MVPNWMPTPFPLVPLMHRSQ</sequence>
<evidence type="ECO:0000313" key="3">
    <source>
        <dbReference type="Proteomes" id="UP000887013"/>
    </source>
</evidence>